<reference evidence="1 2" key="1">
    <citation type="submission" date="2019-04" db="EMBL/GenBank/DDBJ databases">
        <title>Psychroflexus halotolerans sp. nov., isolated from a marine solar saltern.</title>
        <authorList>
            <person name="Feng X."/>
        </authorList>
    </citation>
    <scope>NUCLEOTIDE SEQUENCE [LARGE SCALE GENOMIC DNA]</scope>
    <source>
        <strain evidence="1 2">WDS2C27</strain>
    </source>
</reference>
<dbReference type="Pfam" id="PF05635">
    <property type="entry name" value="23S_rRNA_IVP"/>
    <property type="match status" value="1"/>
</dbReference>
<accession>A0A4U5TQE5</accession>
<dbReference type="RefSeq" id="WP_138932229.1">
    <property type="nucleotide sequence ID" value="NZ_SWMU01000003.1"/>
</dbReference>
<dbReference type="PANTHER" id="PTHR38471">
    <property type="entry name" value="FOUR HELIX BUNDLE PROTEIN"/>
    <property type="match status" value="1"/>
</dbReference>
<organism evidence="1 2">
    <name type="scientific">Mesohalobacter halotolerans</name>
    <dbReference type="NCBI Taxonomy" id="1883405"/>
    <lineage>
        <taxon>Bacteria</taxon>
        <taxon>Pseudomonadati</taxon>
        <taxon>Bacteroidota</taxon>
        <taxon>Flavobacteriia</taxon>
        <taxon>Flavobacteriales</taxon>
        <taxon>Flavobacteriaceae</taxon>
        <taxon>Mesohalobacter</taxon>
    </lineage>
</organism>
<protein>
    <submittedName>
        <fullName evidence="1">Four helix bundle protein</fullName>
    </submittedName>
</protein>
<evidence type="ECO:0000313" key="2">
    <source>
        <dbReference type="Proteomes" id="UP000306552"/>
    </source>
</evidence>
<dbReference type="AlphaFoldDB" id="A0A4U5TQE5"/>
<name>A0A4U5TQE5_9FLAO</name>
<dbReference type="SUPFAM" id="SSF158446">
    <property type="entry name" value="IVS-encoded protein-like"/>
    <property type="match status" value="1"/>
</dbReference>
<dbReference type="OrthoDB" id="9811959at2"/>
<dbReference type="InterPro" id="IPR036583">
    <property type="entry name" value="23S_rRNA_IVS_sf"/>
</dbReference>
<dbReference type="InterPro" id="IPR012657">
    <property type="entry name" value="23S_rRNA-intervening_sequence"/>
</dbReference>
<comment type="caution">
    <text evidence="1">The sequence shown here is derived from an EMBL/GenBank/DDBJ whole genome shotgun (WGS) entry which is preliminary data.</text>
</comment>
<dbReference type="CDD" id="cd16377">
    <property type="entry name" value="23S_rRNA_IVP_like"/>
    <property type="match status" value="1"/>
</dbReference>
<evidence type="ECO:0000313" key="1">
    <source>
        <dbReference type="EMBL" id="TKS56112.1"/>
    </source>
</evidence>
<proteinExistence type="predicted"/>
<keyword evidence="2" id="KW-1185">Reference proteome</keyword>
<dbReference type="PANTHER" id="PTHR38471:SF2">
    <property type="entry name" value="FOUR HELIX BUNDLE PROTEIN"/>
    <property type="match status" value="1"/>
</dbReference>
<dbReference type="EMBL" id="SWMU01000003">
    <property type="protein sequence ID" value="TKS56112.1"/>
    <property type="molecule type" value="Genomic_DNA"/>
</dbReference>
<dbReference type="Gene3D" id="1.20.1440.60">
    <property type="entry name" value="23S rRNA-intervening sequence"/>
    <property type="match status" value="1"/>
</dbReference>
<dbReference type="NCBIfam" id="TIGR02436">
    <property type="entry name" value="four helix bundle protein"/>
    <property type="match status" value="1"/>
</dbReference>
<sequence>MVKRKRHNHRNLKIWKLGTEIMKDIYDITSSFPKKEDFRLTSQLTGSAVSMPSNIAEGSARTDKAFLNYLDISLGSSYELGTQLIAAHHAKYISNQLYKELHDKNTEFQRMILGFIDAL</sequence>
<dbReference type="Proteomes" id="UP000306552">
    <property type="component" value="Unassembled WGS sequence"/>
</dbReference>
<gene>
    <name evidence="1" type="ORF">FCN74_08830</name>
</gene>